<dbReference type="NCBIfam" id="TIGR01644">
    <property type="entry name" value="phage_P2_V"/>
    <property type="match status" value="1"/>
</dbReference>
<organism evidence="2 3">
    <name type="scientific">Veronia pacifica</name>
    <dbReference type="NCBI Taxonomy" id="1080227"/>
    <lineage>
        <taxon>Bacteria</taxon>
        <taxon>Pseudomonadati</taxon>
        <taxon>Pseudomonadota</taxon>
        <taxon>Gammaproteobacteria</taxon>
        <taxon>Vibrionales</taxon>
        <taxon>Vibrionaceae</taxon>
        <taxon>Veronia</taxon>
    </lineage>
</organism>
<feature type="region of interest" description="Disordered" evidence="1">
    <location>
        <begin position="165"/>
        <end position="186"/>
    </location>
</feature>
<dbReference type="STRING" id="1080227.A8L45_21390"/>
<name>A0A1C3E9H9_9GAMM</name>
<dbReference type="AlphaFoldDB" id="A0A1C3E9H9"/>
<comment type="caution">
    <text evidence="2">The sequence shown here is derived from an EMBL/GenBank/DDBJ whole genome shotgun (WGS) entry which is preliminary data.</text>
</comment>
<sequence>MENELIAVREELEANRLAAANGIRLGVVTNPAAATVDVVTGDNKATGVPFLVMCSGKVSHYRRPSEGEQCLLVNLGSGDNLNNAVALMGLPSDRYPVPTTKANEVMTDYGGGMTEVYDLEKGSLTAKYPGGLNIVGDTRQTGAITATGDITDYTRSMQADREIFDGHDHNESNLVKTEVPNQKQAE</sequence>
<dbReference type="InterPro" id="IPR037026">
    <property type="entry name" value="Vgr_OB-fold_dom_sf"/>
</dbReference>
<keyword evidence="3" id="KW-1185">Reference proteome</keyword>
<proteinExistence type="predicted"/>
<dbReference type="Gene3D" id="2.40.50.230">
    <property type="entry name" value="Gp5 N-terminal domain"/>
    <property type="match status" value="1"/>
</dbReference>
<protein>
    <submittedName>
        <fullName evidence="2">Baseplate assembly protein</fullName>
    </submittedName>
</protein>
<gene>
    <name evidence="2" type="ORF">A8L45_21390</name>
</gene>
<reference evidence="2 3" key="1">
    <citation type="submission" date="2016-05" db="EMBL/GenBank/DDBJ databases">
        <title>Genomic Taxonomy of the Vibrionaceae.</title>
        <authorList>
            <person name="Gomez-Gil B."/>
            <person name="Enciso-Ibarra J."/>
        </authorList>
    </citation>
    <scope>NUCLEOTIDE SEQUENCE [LARGE SCALE GENOMIC DNA]</scope>
    <source>
        <strain evidence="2 3">CAIM 1920</strain>
    </source>
</reference>
<feature type="compositionally biased region" description="Polar residues" evidence="1">
    <location>
        <begin position="172"/>
        <end position="186"/>
    </location>
</feature>
<evidence type="ECO:0000313" key="2">
    <source>
        <dbReference type="EMBL" id="ODA29883.1"/>
    </source>
</evidence>
<dbReference type="Proteomes" id="UP000094936">
    <property type="component" value="Unassembled WGS sequence"/>
</dbReference>
<dbReference type="EMBL" id="LYBM01000061">
    <property type="protein sequence ID" value="ODA29883.1"/>
    <property type="molecule type" value="Genomic_DNA"/>
</dbReference>
<evidence type="ECO:0000313" key="3">
    <source>
        <dbReference type="Proteomes" id="UP000094936"/>
    </source>
</evidence>
<accession>A0A1C3E9H9</accession>
<evidence type="ECO:0000256" key="1">
    <source>
        <dbReference type="SAM" id="MobiDB-lite"/>
    </source>
</evidence>
<dbReference type="InterPro" id="IPR013046">
    <property type="entry name" value="GpV/Gp45"/>
</dbReference>